<feature type="domain" description="CCHC-type" evidence="2">
    <location>
        <begin position="344"/>
        <end position="357"/>
    </location>
</feature>
<name>A0A6L2NIP1_TANCI</name>
<dbReference type="AlphaFoldDB" id="A0A6L2NIP1"/>
<dbReference type="Pfam" id="PF00098">
    <property type="entry name" value="zf-CCHC"/>
    <property type="match status" value="1"/>
</dbReference>
<dbReference type="InterPro" id="IPR001878">
    <property type="entry name" value="Znf_CCHC"/>
</dbReference>
<dbReference type="PANTHER" id="PTHR15503:SF45">
    <property type="entry name" value="RNA-DIRECTED DNA POLYMERASE HOMOLOG"/>
    <property type="match status" value="1"/>
</dbReference>
<dbReference type="GO" id="GO:0003676">
    <property type="term" value="F:nucleic acid binding"/>
    <property type="evidence" value="ECO:0007669"/>
    <property type="project" value="InterPro"/>
</dbReference>
<dbReference type="InterPro" id="IPR021109">
    <property type="entry name" value="Peptidase_aspartic_dom_sf"/>
</dbReference>
<evidence type="ECO:0000259" key="2">
    <source>
        <dbReference type="Pfam" id="PF00098"/>
    </source>
</evidence>
<dbReference type="Pfam" id="PF08284">
    <property type="entry name" value="RVP_2"/>
    <property type="match status" value="1"/>
</dbReference>
<dbReference type="PANTHER" id="PTHR15503">
    <property type="entry name" value="LDOC1 RELATED"/>
    <property type="match status" value="1"/>
</dbReference>
<dbReference type="InterPro" id="IPR032567">
    <property type="entry name" value="RTL1-rel"/>
</dbReference>
<dbReference type="SUPFAM" id="SSF50630">
    <property type="entry name" value="Acid proteases"/>
    <property type="match status" value="1"/>
</dbReference>
<protein>
    <recommendedName>
        <fullName evidence="2">CCHC-type domain-containing protein</fullName>
    </recommendedName>
</protein>
<evidence type="ECO:0000256" key="1">
    <source>
        <dbReference type="SAM" id="MobiDB-lite"/>
    </source>
</evidence>
<gene>
    <name evidence="3" type="ORF">Tci_057898</name>
</gene>
<dbReference type="EMBL" id="BKCJ010009209">
    <property type="protein sequence ID" value="GEU85920.1"/>
    <property type="molecule type" value="Genomic_DNA"/>
</dbReference>
<feature type="region of interest" description="Disordered" evidence="1">
    <location>
        <begin position="282"/>
        <end position="306"/>
    </location>
</feature>
<dbReference type="GO" id="GO:0008270">
    <property type="term" value="F:zinc ion binding"/>
    <property type="evidence" value="ECO:0007669"/>
    <property type="project" value="InterPro"/>
</dbReference>
<dbReference type="CDD" id="cd00303">
    <property type="entry name" value="retropepsin_like"/>
    <property type="match status" value="1"/>
</dbReference>
<dbReference type="PROSITE" id="PS00141">
    <property type="entry name" value="ASP_PROTEASE"/>
    <property type="match status" value="1"/>
</dbReference>
<comment type="caution">
    <text evidence="3">The sequence shown here is derived from an EMBL/GenBank/DDBJ whole genome shotgun (WGS) entry which is preliminary data.</text>
</comment>
<reference evidence="3" key="1">
    <citation type="journal article" date="2019" name="Sci. Rep.">
        <title>Draft genome of Tanacetum cinerariifolium, the natural source of mosquito coil.</title>
        <authorList>
            <person name="Yamashiro T."/>
            <person name="Shiraishi A."/>
            <person name="Satake H."/>
            <person name="Nakayama K."/>
        </authorList>
    </citation>
    <scope>NUCLEOTIDE SEQUENCE</scope>
</reference>
<feature type="compositionally biased region" description="Polar residues" evidence="1">
    <location>
        <begin position="293"/>
        <end position="302"/>
    </location>
</feature>
<evidence type="ECO:0000313" key="3">
    <source>
        <dbReference type="EMBL" id="GEU85920.1"/>
    </source>
</evidence>
<dbReference type="GO" id="GO:0006508">
    <property type="term" value="P:proteolysis"/>
    <property type="evidence" value="ECO:0007669"/>
    <property type="project" value="InterPro"/>
</dbReference>
<proteinExistence type="predicted"/>
<dbReference type="InterPro" id="IPR001969">
    <property type="entry name" value="Aspartic_peptidase_AS"/>
</dbReference>
<accession>A0A6L2NIP1</accession>
<dbReference type="GO" id="GO:0004190">
    <property type="term" value="F:aspartic-type endopeptidase activity"/>
    <property type="evidence" value="ECO:0007669"/>
    <property type="project" value="InterPro"/>
</dbReference>
<dbReference type="Gene3D" id="2.40.70.10">
    <property type="entry name" value="Acid Proteases"/>
    <property type="match status" value="1"/>
</dbReference>
<organism evidence="3">
    <name type="scientific">Tanacetum cinerariifolium</name>
    <name type="common">Dalmatian daisy</name>
    <name type="synonym">Chrysanthemum cinerariifolium</name>
    <dbReference type="NCBI Taxonomy" id="118510"/>
    <lineage>
        <taxon>Eukaryota</taxon>
        <taxon>Viridiplantae</taxon>
        <taxon>Streptophyta</taxon>
        <taxon>Embryophyta</taxon>
        <taxon>Tracheophyta</taxon>
        <taxon>Spermatophyta</taxon>
        <taxon>Magnoliopsida</taxon>
        <taxon>eudicotyledons</taxon>
        <taxon>Gunneridae</taxon>
        <taxon>Pentapetalae</taxon>
        <taxon>asterids</taxon>
        <taxon>campanulids</taxon>
        <taxon>Asterales</taxon>
        <taxon>Asteraceae</taxon>
        <taxon>Asteroideae</taxon>
        <taxon>Anthemideae</taxon>
        <taxon>Anthemidinae</taxon>
        <taxon>Tanacetum</taxon>
    </lineage>
</organism>
<sequence length="541" mass="59919">MVMMRAAAPSTYCLTPLSGTPPLLPIPLPTSSPPLLLPSTDCRADVSEVVLLPRKRLCIGLDPRYEVGESSFTLTSRSTGGFRADYGFVGTLDAEIRCDPNKEIARSEVRALRTTIFAQQIEIGDLWAADRKGQAQLVEALTLMRTLQTQMKMAPKRTTRETPATTTIITNPMTDAKLKALIAQGVADVLAECDATRNRNSKDNHNSGTNVRRQAPFARECTYTDFLKCQPLNFQDEIEKYVNGFPDMIHESVMASKPKTMHDAIEFATELMDKKISTFAESQAKNKRKFNDTSKNNQNQQHPSKRHNVAWAYTAGSGEKKPYRGSKPLCSKCNYYHDGQCAPKCYKCNRVGHLARDHRSPANANTANNQRGTGAGNLDVVRNVVARAYGVGTARTNPNANVVMGTFLLNNRYALILFDTGADRSFVSTAFSSLIDIIPNTLDHSCDVELADGRIIWVNTLIRSCTLNILNHPFNIDLMPVEIGSFDVLIGMDWLSKYNAVIVCAEKIVRIPFGNEILIVRGDGSSHEHESRLNIISCKKT</sequence>